<dbReference type="InterPro" id="IPR011761">
    <property type="entry name" value="ATP-grasp"/>
</dbReference>
<evidence type="ECO:0000256" key="1">
    <source>
        <dbReference type="PROSITE-ProRule" id="PRU00409"/>
    </source>
</evidence>
<accession>A0A6I3XH94</accession>
<dbReference type="GO" id="GO:0005524">
    <property type="term" value="F:ATP binding"/>
    <property type="evidence" value="ECO:0007669"/>
    <property type="project" value="UniProtKB-UniRule"/>
</dbReference>
<evidence type="ECO:0000259" key="2">
    <source>
        <dbReference type="PROSITE" id="PS50975"/>
    </source>
</evidence>
<dbReference type="GO" id="GO:0046872">
    <property type="term" value="F:metal ion binding"/>
    <property type="evidence" value="ECO:0007669"/>
    <property type="project" value="InterPro"/>
</dbReference>
<reference evidence="3 4" key="1">
    <citation type="submission" date="2019-11" db="EMBL/GenBank/DDBJ databases">
        <title>Draft Genome Sequences of Six Type Strains of the Genus Massilia.</title>
        <authorList>
            <person name="Miess H."/>
            <person name="Frediansyah A."/>
            <person name="Goeker M."/>
            <person name="Gross H."/>
        </authorList>
    </citation>
    <scope>NUCLEOTIDE SEQUENCE [LARGE SCALE GENOMIC DNA]</scope>
    <source>
        <strain evidence="3 4">DSM 17513</strain>
    </source>
</reference>
<dbReference type="OrthoDB" id="40611at2"/>
<protein>
    <submittedName>
        <fullName evidence="3">ATP-grasp domain-containing protein</fullName>
    </submittedName>
</protein>
<dbReference type="SUPFAM" id="SSF56059">
    <property type="entry name" value="Glutathione synthetase ATP-binding domain-like"/>
    <property type="match status" value="1"/>
</dbReference>
<keyword evidence="4" id="KW-1185">Reference proteome</keyword>
<feature type="domain" description="ATP-grasp" evidence="2">
    <location>
        <begin position="115"/>
        <end position="293"/>
    </location>
</feature>
<name>A0A6I3XH94_9BURK</name>
<dbReference type="Gene3D" id="3.30.470.20">
    <property type="entry name" value="ATP-grasp fold, B domain"/>
    <property type="match status" value="1"/>
</dbReference>
<keyword evidence="1" id="KW-0547">Nucleotide-binding</keyword>
<evidence type="ECO:0000313" key="4">
    <source>
        <dbReference type="Proteomes" id="UP000431684"/>
    </source>
</evidence>
<keyword evidence="1" id="KW-0067">ATP-binding</keyword>
<gene>
    <name evidence="3" type="ORF">GJV26_11195</name>
</gene>
<organism evidence="3 4">
    <name type="scientific">Pseudoduganella dura</name>
    <dbReference type="NCBI Taxonomy" id="321982"/>
    <lineage>
        <taxon>Bacteria</taxon>
        <taxon>Pseudomonadati</taxon>
        <taxon>Pseudomonadota</taxon>
        <taxon>Betaproteobacteria</taxon>
        <taxon>Burkholderiales</taxon>
        <taxon>Oxalobacteraceae</taxon>
        <taxon>Telluria group</taxon>
        <taxon>Pseudoduganella</taxon>
    </lineage>
</organism>
<evidence type="ECO:0000313" key="3">
    <source>
        <dbReference type="EMBL" id="MUI13021.1"/>
    </source>
</evidence>
<sequence length="382" mass="41376">MRSVLILGGRAPVALDHARRFAAQGWRVVVADSVSCRLAGWSRAVAATVRLAPPRHAPAAFVAGLNAAIARERIDMVVPTCEEVFFLSRYRSALPAGCRIVADDFDKLRLLHSKWEFARLAGSHAPATALVDSVEQARDWAAGRPLVLKPEFSRFGVHVRLHPRGMPATAAPLPALGAWVAQAYCEGTELCSYSVATRGRLTAHALYRPVHRLHRSSSYYFAPHACEPIRQFVAALVARLDFTGQISFDWIDTGDGHPRVLECNPRATSGLHLFSEQDAVPAALDGTHPACVTPQGAQARMLAPVMVSAGFAQALAGGRAGQWLRDARGARDVITAPGDRAPAAGALLDMAWFARTAWRQRCTLREAATSDIEWDGEDLAWA</sequence>
<proteinExistence type="predicted"/>
<comment type="caution">
    <text evidence="3">The sequence shown here is derived from an EMBL/GenBank/DDBJ whole genome shotgun (WGS) entry which is preliminary data.</text>
</comment>
<dbReference type="AlphaFoldDB" id="A0A6I3XH94"/>
<dbReference type="EMBL" id="WNWM01000002">
    <property type="protein sequence ID" value="MUI13021.1"/>
    <property type="molecule type" value="Genomic_DNA"/>
</dbReference>
<dbReference type="Gene3D" id="3.40.50.20">
    <property type="match status" value="1"/>
</dbReference>
<dbReference type="PROSITE" id="PS50975">
    <property type="entry name" value="ATP_GRASP"/>
    <property type="match status" value="1"/>
</dbReference>
<dbReference type="Proteomes" id="UP000431684">
    <property type="component" value="Unassembled WGS sequence"/>
</dbReference>
<dbReference type="RefSeq" id="WP_155708889.1">
    <property type="nucleotide sequence ID" value="NZ_BMWU01000009.1"/>
</dbReference>